<keyword evidence="4" id="KW-1185">Reference proteome</keyword>
<evidence type="ECO:0000256" key="1">
    <source>
        <dbReference type="SAM" id="MobiDB-lite"/>
    </source>
</evidence>
<reference evidence="3" key="2">
    <citation type="submission" date="2014-03" db="EMBL/GenBank/DDBJ databases">
        <authorList>
            <person name="Urmite Genomes"/>
        </authorList>
    </citation>
    <scope>NUCLEOTIDE SEQUENCE</scope>
    <source>
        <strain evidence="3">DSM 44829</strain>
    </source>
</reference>
<keyword evidence="2" id="KW-0472">Membrane</keyword>
<feature type="region of interest" description="Disordered" evidence="1">
    <location>
        <begin position="36"/>
        <end position="80"/>
    </location>
</feature>
<evidence type="ECO:0000313" key="3">
    <source>
        <dbReference type="EMBL" id="CDO08577.1"/>
    </source>
</evidence>
<evidence type="ECO:0000256" key="2">
    <source>
        <dbReference type="SAM" id="Phobius"/>
    </source>
</evidence>
<dbReference type="Proteomes" id="UP000028870">
    <property type="component" value="Unassembled WGS sequence"/>
</dbReference>
<proteinExistence type="predicted"/>
<gene>
    <name evidence="3" type="ORF">BN977_03396</name>
</gene>
<dbReference type="STRING" id="258533.BN977_03396"/>
<feature type="transmembrane region" description="Helical" evidence="2">
    <location>
        <begin position="356"/>
        <end position="379"/>
    </location>
</feature>
<sequence length="458" mass="44884">MRRMRSAMSVCAVSATLFLGGGGFLGSTAVAIADTGTDGGGSSSQTGTGGETSTGSPTSPTSPSTTTKNLRPGAVIAGIQDRVRTTIRDFTGAFGGAGTTHQTPKVTIFPPPRSQQTAAGDAGDTTGTGQTSSSTDEKGTTAPDPTTDPTAGGAPSTEPSTTPSTTTSTAPKPKPASPFSFKPPPVNQLASSVSGSFNAAANSARDAFDALPALLATLPTSTNPVGDVLATVQSVLTSVGESVTTITEIPGDLSTLLGFPATSTPPVAAVGGSADALRETGPAATPMDLLPVLLAPAPAAPALVTPAAPVAAPPAFAGTASVGLSQELSRTEPLALHGVSSTGSTASVLERAVSKMLVPVSIAALAALALPGLGGLLVVSGVGVRIGYRQAKANFVMQASGIARFAGPGPLGVVRSGSFIALSKRAGAVSERAARRQASHGRQAAAVPLSAVAFDQAA</sequence>
<feature type="compositionally biased region" description="Low complexity" evidence="1">
    <location>
        <begin position="53"/>
        <end position="67"/>
    </location>
</feature>
<accession>W9B0C3</accession>
<feature type="region of interest" description="Disordered" evidence="1">
    <location>
        <begin position="93"/>
        <end position="190"/>
    </location>
</feature>
<name>W9B0C3_MYCCO</name>
<keyword evidence="2" id="KW-1133">Transmembrane helix</keyword>
<feature type="compositionally biased region" description="Gly residues" evidence="1">
    <location>
        <begin position="37"/>
        <end position="52"/>
    </location>
</feature>
<protein>
    <submittedName>
        <fullName evidence="3">Uncharacterized protein</fullName>
    </submittedName>
</protein>
<organism evidence="3 4">
    <name type="scientific">Mycolicibacterium cosmeticum</name>
    <dbReference type="NCBI Taxonomy" id="258533"/>
    <lineage>
        <taxon>Bacteria</taxon>
        <taxon>Bacillati</taxon>
        <taxon>Actinomycetota</taxon>
        <taxon>Actinomycetes</taxon>
        <taxon>Mycobacteriales</taxon>
        <taxon>Mycobacteriaceae</taxon>
        <taxon>Mycolicibacterium</taxon>
    </lineage>
</organism>
<dbReference type="eggNOG" id="ENOG5032BD9">
    <property type="taxonomic scope" value="Bacteria"/>
</dbReference>
<comment type="caution">
    <text evidence="3">The sequence shown here is derived from an EMBL/GenBank/DDBJ whole genome shotgun (WGS) entry which is preliminary data.</text>
</comment>
<dbReference type="EMBL" id="CCBB010000002">
    <property type="protein sequence ID" value="CDO08577.1"/>
    <property type="molecule type" value="Genomic_DNA"/>
</dbReference>
<dbReference type="RefSeq" id="WP_131590149.1">
    <property type="nucleotide sequence ID" value="NZ_CCBB010000002.1"/>
</dbReference>
<reference evidence="3" key="1">
    <citation type="submission" date="2014-03" db="EMBL/GenBank/DDBJ databases">
        <title>Draft Genome Sequence of Mycobacterium cosmeticum DSM 44829.</title>
        <authorList>
            <person name="Croce O."/>
            <person name="Robert C."/>
            <person name="Raoult D."/>
            <person name="Drancourt M."/>
        </authorList>
    </citation>
    <scope>NUCLEOTIDE SEQUENCE [LARGE SCALE GENOMIC DNA]</scope>
    <source>
        <strain evidence="3">DSM 44829</strain>
    </source>
</reference>
<dbReference type="AlphaFoldDB" id="W9B0C3"/>
<feature type="compositionally biased region" description="Pro residues" evidence="1">
    <location>
        <begin position="172"/>
        <end position="186"/>
    </location>
</feature>
<feature type="compositionally biased region" description="Low complexity" evidence="1">
    <location>
        <begin position="115"/>
        <end position="171"/>
    </location>
</feature>
<keyword evidence="2" id="KW-0812">Transmembrane</keyword>
<dbReference type="OrthoDB" id="4636645at2"/>
<evidence type="ECO:0000313" key="4">
    <source>
        <dbReference type="Proteomes" id="UP000028870"/>
    </source>
</evidence>